<proteinExistence type="predicted"/>
<sequence length="219" mass="24485">MTTLVANVVRDALRNECVESHTTCVIEFGEGKKFFIEFPRFVLSMIGINGAVCEAVTKTLFDVCRTQLEEGDETEWQKNYTKFSAFPTIGRSSIGSILYDSSFNRPLGEATIASRFALYLAQLGAGRLEYGTDVKLVKVFTSNGDDEVLVGYSAVVHRRHVIKTFVPELRALLEEKTGSNWEREYTTAADTSKQMVDGNRGESRITAMNAAWRNLRSQS</sequence>
<comment type="caution">
    <text evidence="1">The sequence shown here is derived from an EMBL/GenBank/DDBJ whole genome shotgun (WGS) entry which is preliminary data.</text>
</comment>
<organism evidence="1 2">
    <name type="scientific">Herbiconiux daphne</name>
    <dbReference type="NCBI Taxonomy" id="2970914"/>
    <lineage>
        <taxon>Bacteria</taxon>
        <taxon>Bacillati</taxon>
        <taxon>Actinomycetota</taxon>
        <taxon>Actinomycetes</taxon>
        <taxon>Micrococcales</taxon>
        <taxon>Microbacteriaceae</taxon>
        <taxon>Herbiconiux</taxon>
    </lineage>
</organism>
<protein>
    <submittedName>
        <fullName evidence="1">Uncharacterized protein</fullName>
    </submittedName>
</protein>
<accession>A0ABT2H948</accession>
<reference evidence="1" key="1">
    <citation type="submission" date="2022-08" db="EMBL/GenBank/DDBJ databases">
        <authorList>
            <person name="Deng Y."/>
            <person name="Han X.-F."/>
            <person name="Zhang Y.-Q."/>
        </authorList>
    </citation>
    <scope>NUCLEOTIDE SEQUENCE</scope>
    <source>
        <strain evidence="1">CPCC 203386</strain>
    </source>
</reference>
<name>A0ABT2H948_9MICO</name>
<keyword evidence="2" id="KW-1185">Reference proteome</keyword>
<dbReference type="EMBL" id="JANLCJ010000029">
    <property type="protein sequence ID" value="MCS5736436.1"/>
    <property type="molecule type" value="Genomic_DNA"/>
</dbReference>
<evidence type="ECO:0000313" key="2">
    <source>
        <dbReference type="Proteomes" id="UP001165586"/>
    </source>
</evidence>
<gene>
    <name evidence="1" type="ORF">N1032_22125</name>
</gene>
<dbReference type="Proteomes" id="UP001165586">
    <property type="component" value="Unassembled WGS sequence"/>
</dbReference>
<evidence type="ECO:0000313" key="1">
    <source>
        <dbReference type="EMBL" id="MCS5736436.1"/>
    </source>
</evidence>
<dbReference type="RefSeq" id="WP_259542372.1">
    <property type="nucleotide sequence ID" value="NZ_JANLCJ010000029.1"/>
</dbReference>